<dbReference type="SMART" id="SM00906">
    <property type="entry name" value="Fungal_trans"/>
    <property type="match status" value="1"/>
</dbReference>
<keyword evidence="3" id="KW-0805">Transcription regulation</keyword>
<evidence type="ECO:0000256" key="2">
    <source>
        <dbReference type="ARBA" id="ARBA00022833"/>
    </source>
</evidence>
<dbReference type="EMBL" id="CAWUHC010000187">
    <property type="protein sequence ID" value="CAK7237462.1"/>
    <property type="molecule type" value="Genomic_DNA"/>
</dbReference>
<comment type="caution">
    <text evidence="9">The sequence shown here is derived from an EMBL/GenBank/DDBJ whole genome shotgun (WGS) entry which is preliminary data.</text>
</comment>
<dbReference type="Pfam" id="PF04082">
    <property type="entry name" value="Fungal_trans"/>
    <property type="match status" value="1"/>
</dbReference>
<evidence type="ECO:0000256" key="1">
    <source>
        <dbReference type="ARBA" id="ARBA00022723"/>
    </source>
</evidence>
<feature type="region of interest" description="Disordered" evidence="7">
    <location>
        <begin position="735"/>
        <end position="764"/>
    </location>
</feature>
<keyword evidence="6" id="KW-0539">Nucleus</keyword>
<sequence>MQTPTQGMTRAQANAACHQRKVKCDAHDRGYPCSRCVKSGSSSDCRLHRKNKRVSRARQALAQQQAKEEQHDLRSKDTPRVKRLSPIRPSPVQESIVAVSDTQSPPAVTATTTTAVATPGSLFLQTVIANDARGVVPSNLEGEGNADADANADENDPIQQRLDDPQTPGDPHHHHPFSDAGMTGGGTAGSTAASVTTASTPAVFPAHGADGEYKKYLVEFIDQPQLAERPIDKTARILYVGSPLSNMHFLLRQRMARSGGGEPISNSNEEDVTKKELHGRSVSVVHYPTNRIAKPSAGLNSLAADGLPLEAFQLPPKRTVDQLLAAYLQHINPGFPVVDGRLLMRQYRARDPQNPPSLLLLQAILVAGAHVYYKDPDERAVHKAVFFRRAKMLLDARVERNRDTVVQAALLLTWHADGPEDVAANAWHWVGLAARTATGLGMHRDAEASTLVPHNKRMWRRVWWLLVACDVLVALQYGRPPSLHLDDTDVQPPTAADFVDCGEGTRVDYVLHLVQLCILLSTHVLRRQFKTSANKSAASVAASLRRTDEALANWYLHLPPSLQLGGHSNGDLASSSTAPSPTINAWTAFLHLTYNTALLLLHRQAPSSTLSSMTSSSSVLSTVPSADDVEICTNAAVAIQQIFHAVCASSQAVYLWSSAINSLFTALIQLSGDVQRSTTTSSTTTDTGNPLLAVAALRRYDGALSSLRQLAVYWPNAQAVVQFFEQSVRTAPVGATANSASATTSANTTTMDSTDSTRATTPLPPATAVLTTEHVTKDMCAYAQHDDLMHMDDVVDSSNNAQYHHHDHPDHMQQHDPADASDPDEMAHHLLSGLVAASRQMMPYDGGGHAHTQQHQHQQHPQHLADPWGTGTASVFNTDWQRIYWQQPELTDDFLFNF</sequence>
<feature type="region of interest" description="Disordered" evidence="7">
    <location>
        <begin position="799"/>
        <end position="821"/>
    </location>
</feature>
<evidence type="ECO:0000256" key="4">
    <source>
        <dbReference type="ARBA" id="ARBA00023125"/>
    </source>
</evidence>
<feature type="region of interest" description="Disordered" evidence="7">
    <location>
        <begin position="845"/>
        <end position="869"/>
    </location>
</feature>
<name>A0ABP0CZ94_9PEZI</name>
<evidence type="ECO:0000256" key="5">
    <source>
        <dbReference type="ARBA" id="ARBA00023163"/>
    </source>
</evidence>
<evidence type="ECO:0000313" key="9">
    <source>
        <dbReference type="EMBL" id="CAK7237462.1"/>
    </source>
</evidence>
<evidence type="ECO:0000256" key="7">
    <source>
        <dbReference type="SAM" id="MobiDB-lite"/>
    </source>
</evidence>
<protein>
    <recommendedName>
        <fullName evidence="8">Zn(2)-C6 fungal-type domain-containing protein</fullName>
    </recommendedName>
</protein>
<feature type="region of interest" description="Disordered" evidence="7">
    <location>
        <begin position="138"/>
        <end position="193"/>
    </location>
</feature>
<dbReference type="CDD" id="cd12148">
    <property type="entry name" value="fungal_TF_MHR"/>
    <property type="match status" value="1"/>
</dbReference>
<dbReference type="PANTHER" id="PTHR47171">
    <property type="entry name" value="FARA-RELATED"/>
    <property type="match status" value="1"/>
</dbReference>
<evidence type="ECO:0000313" key="10">
    <source>
        <dbReference type="Proteomes" id="UP001642406"/>
    </source>
</evidence>
<dbReference type="SMART" id="SM00066">
    <property type="entry name" value="GAL4"/>
    <property type="match status" value="1"/>
</dbReference>
<evidence type="ECO:0000256" key="6">
    <source>
        <dbReference type="ARBA" id="ARBA00023242"/>
    </source>
</evidence>
<feature type="compositionally biased region" description="Basic residues" evidence="7">
    <location>
        <begin position="47"/>
        <end position="56"/>
    </location>
</feature>
<dbReference type="InterPro" id="IPR007219">
    <property type="entry name" value="XnlR_reg_dom"/>
</dbReference>
<feature type="domain" description="Zn(2)-C6 fungal-type" evidence="8">
    <location>
        <begin position="13"/>
        <end position="47"/>
    </location>
</feature>
<feature type="compositionally biased region" description="Acidic residues" evidence="7">
    <location>
        <begin position="144"/>
        <end position="156"/>
    </location>
</feature>
<dbReference type="PANTHER" id="PTHR47171:SF4">
    <property type="entry name" value="ACETAMIDASE REGULATORY PROTEIN"/>
    <property type="match status" value="1"/>
</dbReference>
<feature type="region of interest" description="Disordered" evidence="7">
    <location>
        <begin position="39"/>
        <end position="86"/>
    </location>
</feature>
<keyword evidence="5" id="KW-0804">Transcription</keyword>
<proteinExistence type="predicted"/>
<dbReference type="Pfam" id="PF00172">
    <property type="entry name" value="Zn_clus"/>
    <property type="match status" value="1"/>
</dbReference>
<dbReference type="Proteomes" id="UP001642406">
    <property type="component" value="Unassembled WGS sequence"/>
</dbReference>
<evidence type="ECO:0000259" key="8">
    <source>
        <dbReference type="PROSITE" id="PS50048"/>
    </source>
</evidence>
<dbReference type="Gene3D" id="4.10.240.10">
    <property type="entry name" value="Zn(2)-C6 fungal-type DNA-binding domain"/>
    <property type="match status" value="1"/>
</dbReference>
<keyword evidence="2" id="KW-0862">Zinc</keyword>
<dbReference type="InterPro" id="IPR036864">
    <property type="entry name" value="Zn2-C6_fun-type_DNA-bd_sf"/>
</dbReference>
<keyword evidence="10" id="KW-1185">Reference proteome</keyword>
<dbReference type="InterPro" id="IPR001138">
    <property type="entry name" value="Zn2Cys6_DnaBD"/>
</dbReference>
<dbReference type="CDD" id="cd00067">
    <property type="entry name" value="GAL4"/>
    <property type="match status" value="1"/>
</dbReference>
<dbReference type="PROSITE" id="PS50048">
    <property type="entry name" value="ZN2_CY6_FUNGAL_2"/>
    <property type="match status" value="1"/>
</dbReference>
<feature type="compositionally biased region" description="Basic and acidic residues" evidence="7">
    <location>
        <begin position="66"/>
        <end position="80"/>
    </location>
</feature>
<evidence type="ECO:0000256" key="3">
    <source>
        <dbReference type="ARBA" id="ARBA00023015"/>
    </source>
</evidence>
<feature type="compositionally biased region" description="Basic and acidic residues" evidence="7">
    <location>
        <begin position="807"/>
        <end position="818"/>
    </location>
</feature>
<reference evidence="9 10" key="1">
    <citation type="submission" date="2024-01" db="EMBL/GenBank/DDBJ databases">
        <authorList>
            <person name="Allen C."/>
            <person name="Tagirdzhanova G."/>
        </authorList>
    </citation>
    <scope>NUCLEOTIDE SEQUENCE [LARGE SCALE GENOMIC DNA]</scope>
</reference>
<accession>A0ABP0CZ94</accession>
<keyword evidence="1" id="KW-0479">Metal-binding</keyword>
<dbReference type="InterPro" id="IPR052073">
    <property type="entry name" value="Amide_Lactam_Regulators"/>
</dbReference>
<organism evidence="9 10">
    <name type="scientific">Sporothrix bragantina</name>
    <dbReference type="NCBI Taxonomy" id="671064"/>
    <lineage>
        <taxon>Eukaryota</taxon>
        <taxon>Fungi</taxon>
        <taxon>Dikarya</taxon>
        <taxon>Ascomycota</taxon>
        <taxon>Pezizomycotina</taxon>
        <taxon>Sordariomycetes</taxon>
        <taxon>Sordariomycetidae</taxon>
        <taxon>Ophiostomatales</taxon>
        <taxon>Ophiostomataceae</taxon>
        <taxon>Sporothrix</taxon>
    </lineage>
</organism>
<keyword evidence="4" id="KW-0238">DNA-binding</keyword>
<gene>
    <name evidence="9" type="ORF">SBRCBS47491_009983</name>
</gene>